<evidence type="ECO:0000256" key="2">
    <source>
        <dbReference type="SAM" id="Phobius"/>
    </source>
</evidence>
<dbReference type="Proteomes" id="UP001597568">
    <property type="component" value="Unassembled WGS sequence"/>
</dbReference>
<evidence type="ECO:0000256" key="1">
    <source>
        <dbReference type="SAM" id="MobiDB-lite"/>
    </source>
</evidence>
<reference evidence="4" key="1">
    <citation type="journal article" date="2019" name="Int. J. Syst. Evol. Microbiol.">
        <title>The Global Catalogue of Microorganisms (GCM) 10K type strain sequencing project: providing services to taxonomists for standard genome sequencing and annotation.</title>
        <authorList>
            <consortium name="The Broad Institute Genomics Platform"/>
            <consortium name="The Broad Institute Genome Sequencing Center for Infectious Disease"/>
            <person name="Wu L."/>
            <person name="Ma J."/>
        </authorList>
    </citation>
    <scope>NUCLEOTIDE SEQUENCE [LARGE SCALE GENOMIC DNA]</scope>
    <source>
        <strain evidence="4">KCTC 33522</strain>
    </source>
</reference>
<accession>A0ABW5XXT7</accession>
<keyword evidence="2" id="KW-1133">Transmembrane helix</keyword>
<name>A0ABW5XXT7_9BACL</name>
<feature type="transmembrane region" description="Helical" evidence="2">
    <location>
        <begin position="36"/>
        <end position="54"/>
    </location>
</feature>
<dbReference type="InterPro" id="IPR045946">
    <property type="entry name" value="DUF6366"/>
</dbReference>
<dbReference type="Pfam" id="PF19893">
    <property type="entry name" value="DUF6366"/>
    <property type="match status" value="1"/>
</dbReference>
<keyword evidence="2" id="KW-0472">Membrane</keyword>
<keyword evidence="2" id="KW-0812">Transmembrane</keyword>
<dbReference type="RefSeq" id="WP_158621042.1">
    <property type="nucleotide sequence ID" value="NZ_JBHUOR010000024.1"/>
</dbReference>
<sequence>MHDPEKLHRQEAEKNPGGTLNDSINQPVRAGTNWKATLSIIVILVISYVIYQLLF</sequence>
<evidence type="ECO:0000313" key="3">
    <source>
        <dbReference type="EMBL" id="MFD2867798.1"/>
    </source>
</evidence>
<feature type="compositionally biased region" description="Basic and acidic residues" evidence="1">
    <location>
        <begin position="1"/>
        <end position="14"/>
    </location>
</feature>
<feature type="region of interest" description="Disordered" evidence="1">
    <location>
        <begin position="1"/>
        <end position="24"/>
    </location>
</feature>
<protein>
    <submittedName>
        <fullName evidence="3">DUF6366 family protein</fullName>
    </submittedName>
</protein>
<dbReference type="EMBL" id="JBHUOR010000024">
    <property type="protein sequence ID" value="MFD2867798.1"/>
    <property type="molecule type" value="Genomic_DNA"/>
</dbReference>
<keyword evidence="4" id="KW-1185">Reference proteome</keyword>
<gene>
    <name evidence="3" type="ORF">ACFSY7_04655</name>
</gene>
<evidence type="ECO:0000313" key="4">
    <source>
        <dbReference type="Proteomes" id="UP001597568"/>
    </source>
</evidence>
<comment type="caution">
    <text evidence="3">The sequence shown here is derived from an EMBL/GenBank/DDBJ whole genome shotgun (WGS) entry which is preliminary data.</text>
</comment>
<proteinExistence type="predicted"/>
<organism evidence="3 4">
    <name type="scientific">Kurthia populi</name>
    <dbReference type="NCBI Taxonomy" id="1562132"/>
    <lineage>
        <taxon>Bacteria</taxon>
        <taxon>Bacillati</taxon>
        <taxon>Bacillota</taxon>
        <taxon>Bacilli</taxon>
        <taxon>Bacillales</taxon>
        <taxon>Caryophanaceae</taxon>
        <taxon>Kurthia</taxon>
    </lineage>
</organism>